<dbReference type="Pfam" id="PF01979">
    <property type="entry name" value="Amidohydro_1"/>
    <property type="match status" value="1"/>
</dbReference>
<dbReference type="InterPro" id="IPR032466">
    <property type="entry name" value="Metal_Hydrolase"/>
</dbReference>
<dbReference type="PANTHER" id="PTHR43135:SF3">
    <property type="entry name" value="ALPHA-D-RIBOSE 1-METHYLPHOSPHONATE 5-TRIPHOSPHATE DIPHOSPHATASE"/>
    <property type="match status" value="1"/>
</dbReference>
<dbReference type="RefSeq" id="WP_111348690.1">
    <property type="nucleotide sequence ID" value="NZ_QHHQ01000004.1"/>
</dbReference>
<accession>A0A8B2NRW4</accession>
<proteinExistence type="predicted"/>
<dbReference type="InterPro" id="IPR011059">
    <property type="entry name" value="Metal-dep_hydrolase_composite"/>
</dbReference>
<dbReference type="InterPro" id="IPR006680">
    <property type="entry name" value="Amidohydro-rel"/>
</dbReference>
<dbReference type="EMBL" id="QHHQ01000004">
    <property type="protein sequence ID" value="RAI00103.1"/>
    <property type="molecule type" value="Genomic_DNA"/>
</dbReference>
<dbReference type="PANTHER" id="PTHR43135">
    <property type="entry name" value="ALPHA-D-RIBOSE 1-METHYLPHOSPHONATE 5-TRIPHOSPHATE DIPHOSPHATASE"/>
    <property type="match status" value="1"/>
</dbReference>
<gene>
    <name evidence="2" type="ORF">DLJ53_20515</name>
</gene>
<dbReference type="SUPFAM" id="SSF51556">
    <property type="entry name" value="Metallo-dependent hydrolases"/>
    <property type="match status" value="1"/>
</dbReference>
<dbReference type="Gene3D" id="2.30.40.10">
    <property type="entry name" value="Urease, subunit C, domain 1"/>
    <property type="match status" value="1"/>
</dbReference>
<sequence length="433" mass="45305">MADSTSLSVVPAAPARPARTLLRASIVDGTGAAPFPGAVLVEGDRIAAVGAADDIGFPDGTEVIDAAGRTLVPGLIDAHVHLAYSGAPTKAAFRNEHAEMSYPAIALRAAGYARATLAHGITAVRDMHAPGGVIIDLRDAIAAGHVEGPRIRACGRGLSVTGGHMDQPGWGDQTRFDGLTQPCDGADGFRRGVRLEAKRGADFIKLNTCGPAYGGPGAWCRLEMAPDEIGAACDEAHRKGLKVASHTTGEEALAETIRRGVDCVEHAHFTDDAVVELMVRSGTVFVPTLLVNERNFEIDRATQGVSPVHWRWLEASRTAKWETMARAKASGVTIACGTDAGFQVTHGAMYWRELALLVEGGLSPMEALCAATATNADLLELEAGRIRPGLLADLVLVDGDPLADLSILGDPARLSVMKGGRWCGAGADRPVLP</sequence>
<dbReference type="GO" id="GO:0016810">
    <property type="term" value="F:hydrolase activity, acting on carbon-nitrogen (but not peptide) bonds"/>
    <property type="evidence" value="ECO:0007669"/>
    <property type="project" value="InterPro"/>
</dbReference>
<dbReference type="Proteomes" id="UP000249590">
    <property type="component" value="Unassembled WGS sequence"/>
</dbReference>
<evidence type="ECO:0000313" key="2">
    <source>
        <dbReference type="EMBL" id="RAI00103.1"/>
    </source>
</evidence>
<dbReference type="CDD" id="cd01299">
    <property type="entry name" value="Met_dep_hydrolase_A"/>
    <property type="match status" value="1"/>
</dbReference>
<name>A0A8B2NRW4_9HYPH</name>
<dbReference type="SUPFAM" id="SSF51338">
    <property type="entry name" value="Composite domain of metallo-dependent hydrolases"/>
    <property type="match status" value="1"/>
</dbReference>
<evidence type="ECO:0000259" key="1">
    <source>
        <dbReference type="Pfam" id="PF01979"/>
    </source>
</evidence>
<reference evidence="2 3" key="1">
    <citation type="submission" date="2018-05" db="EMBL/GenBank/DDBJ databases">
        <title>Acuticoccus sediminis sp. nov., isolated from deep-sea sediment of Indian Ocean.</title>
        <authorList>
            <person name="Liu X."/>
            <person name="Lai Q."/>
            <person name="Du Y."/>
            <person name="Sun F."/>
            <person name="Zhang X."/>
            <person name="Wang S."/>
            <person name="Shao Z."/>
        </authorList>
    </citation>
    <scope>NUCLEOTIDE SEQUENCE [LARGE SCALE GENOMIC DNA]</scope>
    <source>
        <strain evidence="2 3">PTG4-2</strain>
    </source>
</reference>
<dbReference type="InterPro" id="IPR051781">
    <property type="entry name" value="Metallo-dep_Hydrolase"/>
</dbReference>
<feature type="domain" description="Amidohydrolase-related" evidence="1">
    <location>
        <begin position="70"/>
        <end position="422"/>
    </location>
</feature>
<keyword evidence="3" id="KW-1185">Reference proteome</keyword>
<comment type="caution">
    <text evidence="2">The sequence shown here is derived from an EMBL/GenBank/DDBJ whole genome shotgun (WGS) entry which is preliminary data.</text>
</comment>
<organism evidence="2 3">
    <name type="scientific">Acuticoccus sediminis</name>
    <dbReference type="NCBI Taxonomy" id="2184697"/>
    <lineage>
        <taxon>Bacteria</taxon>
        <taxon>Pseudomonadati</taxon>
        <taxon>Pseudomonadota</taxon>
        <taxon>Alphaproteobacteria</taxon>
        <taxon>Hyphomicrobiales</taxon>
        <taxon>Amorphaceae</taxon>
        <taxon>Acuticoccus</taxon>
    </lineage>
</organism>
<dbReference type="InterPro" id="IPR057744">
    <property type="entry name" value="OTAase-like"/>
</dbReference>
<dbReference type="OrthoDB" id="9765769at2"/>
<dbReference type="AlphaFoldDB" id="A0A8B2NRW4"/>
<protein>
    <recommendedName>
        <fullName evidence="1">Amidohydrolase-related domain-containing protein</fullName>
    </recommendedName>
</protein>
<dbReference type="Gene3D" id="3.20.20.140">
    <property type="entry name" value="Metal-dependent hydrolases"/>
    <property type="match status" value="1"/>
</dbReference>
<evidence type="ECO:0000313" key="3">
    <source>
        <dbReference type="Proteomes" id="UP000249590"/>
    </source>
</evidence>